<dbReference type="Pfam" id="PF05706">
    <property type="entry name" value="CDKN3"/>
    <property type="match status" value="1"/>
</dbReference>
<dbReference type="RefSeq" id="WP_121143719.1">
    <property type="nucleotide sequence ID" value="NZ_FWFU01000004.1"/>
</dbReference>
<dbReference type="InterPro" id="IPR000387">
    <property type="entry name" value="Tyr_Pase_dom"/>
</dbReference>
<dbReference type="InterPro" id="IPR029021">
    <property type="entry name" value="Prot-tyrosine_phosphatase-like"/>
</dbReference>
<dbReference type="PROSITE" id="PS50056">
    <property type="entry name" value="TYR_PHOSPHATASE_2"/>
    <property type="match status" value="1"/>
</dbReference>
<dbReference type="OrthoDB" id="9806482at2"/>
<evidence type="ECO:0000256" key="3">
    <source>
        <dbReference type="ARBA" id="ARBA00022912"/>
    </source>
</evidence>
<dbReference type="EMBL" id="FWFU01000004">
    <property type="protein sequence ID" value="SLN58373.1"/>
    <property type="molecule type" value="Genomic_DNA"/>
</dbReference>
<dbReference type="SUPFAM" id="SSF52799">
    <property type="entry name" value="(Phosphotyrosine protein) phosphatases II"/>
    <property type="match status" value="1"/>
</dbReference>
<feature type="domain" description="Tyrosine specific protein phosphatases" evidence="4">
    <location>
        <begin position="102"/>
        <end position="155"/>
    </location>
</feature>
<dbReference type="Gene3D" id="3.90.190.10">
    <property type="entry name" value="Protein tyrosine phosphatase superfamily"/>
    <property type="match status" value="1"/>
</dbReference>
<accession>A0A1X6ZSM3</accession>
<evidence type="ECO:0000256" key="2">
    <source>
        <dbReference type="ARBA" id="ARBA00022801"/>
    </source>
</evidence>
<evidence type="ECO:0000313" key="6">
    <source>
        <dbReference type="Proteomes" id="UP000193207"/>
    </source>
</evidence>
<sequence length="167" mass="17493">MTGFIIHALKVSDGILAIAPMPGRGGHYVEDLAHLRDWKPALVISMVTQPELAGHGAGNLAGDVQDMGTRWAHVPVTDMDIPGPEATEAWHAASHAALAALQGRGRVLVHCLGGCGRSGMAALRLMIEAGEAPEAALARLRAIRPCAVETAEQHAWALRAAEGPNQP</sequence>
<protein>
    <recommendedName>
        <fullName evidence="1">protein-tyrosine-phosphatase</fullName>
        <ecNumber evidence="1">3.1.3.48</ecNumber>
    </recommendedName>
</protein>
<gene>
    <name evidence="5" type="ORF">ROH8110_03224</name>
</gene>
<dbReference type="InterPro" id="IPR022778">
    <property type="entry name" value="CDKN3"/>
</dbReference>
<dbReference type="Proteomes" id="UP000193207">
    <property type="component" value="Unassembled WGS sequence"/>
</dbReference>
<organism evidence="5 6">
    <name type="scientific">Roseovarius halotolerans</name>
    <dbReference type="NCBI Taxonomy" id="505353"/>
    <lineage>
        <taxon>Bacteria</taxon>
        <taxon>Pseudomonadati</taxon>
        <taxon>Pseudomonadota</taxon>
        <taxon>Alphaproteobacteria</taxon>
        <taxon>Rhodobacterales</taxon>
        <taxon>Roseobacteraceae</taxon>
        <taxon>Roseovarius</taxon>
    </lineage>
</organism>
<keyword evidence="6" id="KW-1185">Reference proteome</keyword>
<evidence type="ECO:0000259" key="4">
    <source>
        <dbReference type="PROSITE" id="PS50056"/>
    </source>
</evidence>
<evidence type="ECO:0000256" key="1">
    <source>
        <dbReference type="ARBA" id="ARBA00013064"/>
    </source>
</evidence>
<dbReference type="EC" id="3.1.3.48" evidence="1"/>
<evidence type="ECO:0000313" key="5">
    <source>
        <dbReference type="EMBL" id="SLN58373.1"/>
    </source>
</evidence>
<dbReference type="GO" id="GO:0004725">
    <property type="term" value="F:protein tyrosine phosphatase activity"/>
    <property type="evidence" value="ECO:0007669"/>
    <property type="project" value="UniProtKB-EC"/>
</dbReference>
<keyword evidence="3" id="KW-0904">Protein phosphatase</keyword>
<proteinExistence type="predicted"/>
<dbReference type="InterPro" id="IPR016130">
    <property type="entry name" value="Tyr_Pase_AS"/>
</dbReference>
<keyword evidence="2" id="KW-0378">Hydrolase</keyword>
<dbReference type="PROSITE" id="PS00383">
    <property type="entry name" value="TYR_PHOSPHATASE_1"/>
    <property type="match status" value="1"/>
</dbReference>
<dbReference type="AlphaFoldDB" id="A0A1X6ZSM3"/>
<reference evidence="5 6" key="1">
    <citation type="submission" date="2017-03" db="EMBL/GenBank/DDBJ databases">
        <authorList>
            <person name="Afonso C.L."/>
            <person name="Miller P.J."/>
            <person name="Scott M.A."/>
            <person name="Spackman E."/>
            <person name="Goraichik I."/>
            <person name="Dimitrov K.M."/>
            <person name="Suarez D.L."/>
            <person name="Swayne D.E."/>
        </authorList>
    </citation>
    <scope>NUCLEOTIDE SEQUENCE [LARGE SCALE GENOMIC DNA]</scope>
    <source>
        <strain evidence="5 6">CECT 8110</strain>
    </source>
</reference>
<name>A0A1X6ZSM3_9RHOB</name>